<gene>
    <name evidence="2" type="ORF">L210DRAFT_3512485</name>
</gene>
<dbReference type="Proteomes" id="UP001194468">
    <property type="component" value="Unassembled WGS sequence"/>
</dbReference>
<proteinExistence type="predicted"/>
<name>A0AAD4BAZ9_BOLED</name>
<feature type="region of interest" description="Disordered" evidence="1">
    <location>
        <begin position="113"/>
        <end position="143"/>
    </location>
</feature>
<keyword evidence="3" id="KW-1185">Reference proteome</keyword>
<feature type="compositionally biased region" description="Polar residues" evidence="1">
    <location>
        <begin position="113"/>
        <end position="123"/>
    </location>
</feature>
<evidence type="ECO:0000256" key="1">
    <source>
        <dbReference type="SAM" id="MobiDB-lite"/>
    </source>
</evidence>
<accession>A0AAD4BAZ9</accession>
<organism evidence="2 3">
    <name type="scientific">Boletus edulis BED1</name>
    <dbReference type="NCBI Taxonomy" id="1328754"/>
    <lineage>
        <taxon>Eukaryota</taxon>
        <taxon>Fungi</taxon>
        <taxon>Dikarya</taxon>
        <taxon>Basidiomycota</taxon>
        <taxon>Agaricomycotina</taxon>
        <taxon>Agaricomycetes</taxon>
        <taxon>Agaricomycetidae</taxon>
        <taxon>Boletales</taxon>
        <taxon>Boletineae</taxon>
        <taxon>Boletaceae</taxon>
        <taxon>Boletoideae</taxon>
        <taxon>Boletus</taxon>
    </lineage>
</organism>
<evidence type="ECO:0000313" key="2">
    <source>
        <dbReference type="EMBL" id="KAF8415441.1"/>
    </source>
</evidence>
<sequence length="143" mass="15494">MPPGSRDRRERAGIVNLQSELLDAVDGVTFIDPFLGWAYVAAAGVVFDLMRGLKGIGKRRSRLPEAQQQAVSAAGRGACFLFLHLGLTPVKDALLRVSARLRTSLSQCISIHTSASHSSNTPQHDPGMDEGMPHRNPYREASS</sequence>
<dbReference type="EMBL" id="WHUW01000328">
    <property type="protein sequence ID" value="KAF8415441.1"/>
    <property type="molecule type" value="Genomic_DNA"/>
</dbReference>
<dbReference type="AlphaFoldDB" id="A0AAD4BAZ9"/>
<evidence type="ECO:0000313" key="3">
    <source>
        <dbReference type="Proteomes" id="UP001194468"/>
    </source>
</evidence>
<protein>
    <submittedName>
        <fullName evidence="2">Uncharacterized protein</fullName>
    </submittedName>
</protein>
<reference evidence="2" key="2">
    <citation type="journal article" date="2020" name="Nat. Commun.">
        <title>Large-scale genome sequencing of mycorrhizal fungi provides insights into the early evolution of symbiotic traits.</title>
        <authorList>
            <person name="Miyauchi S."/>
            <person name="Kiss E."/>
            <person name="Kuo A."/>
            <person name="Drula E."/>
            <person name="Kohler A."/>
            <person name="Sanchez-Garcia M."/>
            <person name="Morin E."/>
            <person name="Andreopoulos B."/>
            <person name="Barry K.W."/>
            <person name="Bonito G."/>
            <person name="Buee M."/>
            <person name="Carver A."/>
            <person name="Chen C."/>
            <person name="Cichocki N."/>
            <person name="Clum A."/>
            <person name="Culley D."/>
            <person name="Crous P.W."/>
            <person name="Fauchery L."/>
            <person name="Girlanda M."/>
            <person name="Hayes R.D."/>
            <person name="Keri Z."/>
            <person name="LaButti K."/>
            <person name="Lipzen A."/>
            <person name="Lombard V."/>
            <person name="Magnuson J."/>
            <person name="Maillard F."/>
            <person name="Murat C."/>
            <person name="Nolan M."/>
            <person name="Ohm R.A."/>
            <person name="Pangilinan J."/>
            <person name="Pereira M.F."/>
            <person name="Perotto S."/>
            <person name="Peter M."/>
            <person name="Pfister S."/>
            <person name="Riley R."/>
            <person name="Sitrit Y."/>
            <person name="Stielow J.B."/>
            <person name="Szollosi G."/>
            <person name="Zifcakova L."/>
            <person name="Stursova M."/>
            <person name="Spatafora J.W."/>
            <person name="Tedersoo L."/>
            <person name="Vaario L.M."/>
            <person name="Yamada A."/>
            <person name="Yan M."/>
            <person name="Wang P."/>
            <person name="Xu J."/>
            <person name="Bruns T."/>
            <person name="Baldrian P."/>
            <person name="Vilgalys R."/>
            <person name="Dunand C."/>
            <person name="Henrissat B."/>
            <person name="Grigoriev I.V."/>
            <person name="Hibbett D."/>
            <person name="Nagy L.G."/>
            <person name="Martin F.M."/>
        </authorList>
    </citation>
    <scope>NUCLEOTIDE SEQUENCE</scope>
    <source>
        <strain evidence="2">BED1</strain>
    </source>
</reference>
<reference evidence="2" key="1">
    <citation type="submission" date="2019-10" db="EMBL/GenBank/DDBJ databases">
        <authorList>
            <consortium name="DOE Joint Genome Institute"/>
            <person name="Kuo A."/>
            <person name="Miyauchi S."/>
            <person name="Kiss E."/>
            <person name="Drula E."/>
            <person name="Kohler A."/>
            <person name="Sanchez-Garcia M."/>
            <person name="Andreopoulos B."/>
            <person name="Barry K.W."/>
            <person name="Bonito G."/>
            <person name="Buee M."/>
            <person name="Carver A."/>
            <person name="Chen C."/>
            <person name="Cichocki N."/>
            <person name="Clum A."/>
            <person name="Culley D."/>
            <person name="Crous P.W."/>
            <person name="Fauchery L."/>
            <person name="Girlanda M."/>
            <person name="Hayes R."/>
            <person name="Keri Z."/>
            <person name="LaButti K."/>
            <person name="Lipzen A."/>
            <person name="Lombard V."/>
            <person name="Magnuson J."/>
            <person name="Maillard F."/>
            <person name="Morin E."/>
            <person name="Murat C."/>
            <person name="Nolan M."/>
            <person name="Ohm R."/>
            <person name="Pangilinan J."/>
            <person name="Pereira M."/>
            <person name="Perotto S."/>
            <person name="Peter M."/>
            <person name="Riley R."/>
            <person name="Sitrit Y."/>
            <person name="Stielow B."/>
            <person name="Szollosi G."/>
            <person name="Zifcakova L."/>
            <person name="Stursova M."/>
            <person name="Spatafora J.W."/>
            <person name="Tedersoo L."/>
            <person name="Vaario L.-M."/>
            <person name="Yamada A."/>
            <person name="Yan M."/>
            <person name="Wang P."/>
            <person name="Xu J."/>
            <person name="Bruns T."/>
            <person name="Baldrian P."/>
            <person name="Vilgalys R."/>
            <person name="Henrissat B."/>
            <person name="Grigoriev I.V."/>
            <person name="Hibbett D."/>
            <person name="Nagy L.G."/>
            <person name="Martin F.M."/>
        </authorList>
    </citation>
    <scope>NUCLEOTIDE SEQUENCE</scope>
    <source>
        <strain evidence="2">BED1</strain>
    </source>
</reference>
<comment type="caution">
    <text evidence="2">The sequence shown here is derived from an EMBL/GenBank/DDBJ whole genome shotgun (WGS) entry which is preliminary data.</text>
</comment>